<protein>
    <recommendedName>
        <fullName evidence="3">GIY-YIG domain-containing protein</fullName>
    </recommendedName>
</protein>
<comment type="similarity">
    <text evidence="1">Belongs to the SIMIBI class G3E GTPase family. ArgK/MeaB subfamily.</text>
</comment>
<dbReference type="NCBIfam" id="NF006958">
    <property type="entry name" value="PRK09435.1"/>
    <property type="match status" value="1"/>
</dbReference>
<reference evidence="4" key="1">
    <citation type="journal article" date="2014" name="Int. J. Syst. Evol. Microbiol.">
        <title>Complete genome sequence of Corynebacterium casei LMG S-19264T (=DSM 44701T), isolated from a smear-ripened cheese.</title>
        <authorList>
            <consortium name="US DOE Joint Genome Institute (JGI-PGF)"/>
            <person name="Walter F."/>
            <person name="Albersmeier A."/>
            <person name="Kalinowski J."/>
            <person name="Ruckert C."/>
        </authorList>
    </citation>
    <scope>NUCLEOTIDE SEQUENCE</scope>
    <source>
        <strain evidence="4">CGMCC 1.15322</strain>
    </source>
</reference>
<dbReference type="CDD" id="cd03114">
    <property type="entry name" value="MMAA-like"/>
    <property type="match status" value="1"/>
</dbReference>
<dbReference type="Gene3D" id="3.40.1440.10">
    <property type="entry name" value="GIY-YIG endonuclease"/>
    <property type="match status" value="1"/>
</dbReference>
<dbReference type="Pfam" id="PF03308">
    <property type="entry name" value="MeaB"/>
    <property type="match status" value="1"/>
</dbReference>
<keyword evidence="5" id="KW-1185">Reference proteome</keyword>
<evidence type="ECO:0000256" key="2">
    <source>
        <dbReference type="SAM" id="MobiDB-lite"/>
    </source>
</evidence>
<evidence type="ECO:0000313" key="5">
    <source>
        <dbReference type="Proteomes" id="UP000620596"/>
    </source>
</evidence>
<dbReference type="PANTHER" id="PTHR23408:SF3">
    <property type="entry name" value="METHYLMALONIC ACIDURIA TYPE A PROTEIN, MITOCHONDRIAL"/>
    <property type="match status" value="1"/>
</dbReference>
<dbReference type="GO" id="GO:0003924">
    <property type="term" value="F:GTPase activity"/>
    <property type="evidence" value="ECO:0007669"/>
    <property type="project" value="InterPro"/>
</dbReference>
<evidence type="ECO:0000313" key="4">
    <source>
        <dbReference type="EMBL" id="GGB08192.1"/>
    </source>
</evidence>
<dbReference type="Gene3D" id="1.10.287.130">
    <property type="match status" value="1"/>
</dbReference>
<dbReference type="InterPro" id="IPR000305">
    <property type="entry name" value="GIY-YIG_endonuc"/>
</dbReference>
<dbReference type="NCBIfam" id="TIGR00750">
    <property type="entry name" value="lao"/>
    <property type="match status" value="1"/>
</dbReference>
<reference evidence="4" key="2">
    <citation type="submission" date="2020-09" db="EMBL/GenBank/DDBJ databases">
        <authorList>
            <person name="Sun Q."/>
            <person name="Zhou Y."/>
        </authorList>
    </citation>
    <scope>NUCLEOTIDE SEQUENCE</scope>
    <source>
        <strain evidence="4">CGMCC 1.15322</strain>
    </source>
</reference>
<feature type="region of interest" description="Disordered" evidence="2">
    <location>
        <begin position="77"/>
        <end position="100"/>
    </location>
</feature>
<dbReference type="InterPro" id="IPR005129">
    <property type="entry name" value="GTPase_ArgK"/>
</dbReference>
<dbReference type="GO" id="GO:0005525">
    <property type="term" value="F:GTP binding"/>
    <property type="evidence" value="ECO:0007669"/>
    <property type="project" value="InterPro"/>
</dbReference>
<name>A0A916WL43_9BURK</name>
<dbReference type="SUPFAM" id="SSF52540">
    <property type="entry name" value="P-loop containing nucleoside triphosphate hydrolases"/>
    <property type="match status" value="1"/>
</dbReference>
<sequence>MQQHYAGDIGYTSTRKPVELVWQGEFETREGAIAFEQQIKGWSRAKKEALIRGDWDEIKVLARSASTVRAEPVEAFPHIQGTQVSETSPSTGSGRTDGALQGILGEDAATQRRAIAKAITLLESTRADHRAQGDELLTALLPLTGKAFRLGISGVPGVGKSTFIEVLGLYLIVQGHRVAVLTIDPSSSVSGGSILGDKTRMEQLSVHERAYIRPSPSSGTLGGVAEKTREAMLVCEAAGYDIVIVETVGVGQSETAVANMTDMFVLMQLPNAGDDLQAIKKGVMELADLVIINKADIDADAAMRAQAQISSAMRLFGLVNNAMGSAQAAEFDRQWHPQVLQLSALHNTGVDAFWTAVTQFRTIQTSNGRLAARRQQQSLAWMWERIDAALKLAFRQDPAVSALLPALLADVAEGRIPASTAARNLLSAHAGRAQAAIK</sequence>
<evidence type="ECO:0000256" key="1">
    <source>
        <dbReference type="ARBA" id="ARBA00009625"/>
    </source>
</evidence>
<accession>A0A916WL43</accession>
<comment type="caution">
    <text evidence="4">The sequence shown here is derived from an EMBL/GenBank/DDBJ whole genome shotgun (WGS) entry which is preliminary data.</text>
</comment>
<feature type="compositionally biased region" description="Polar residues" evidence="2">
    <location>
        <begin position="80"/>
        <end position="94"/>
    </location>
</feature>
<evidence type="ECO:0000259" key="3">
    <source>
        <dbReference type="Pfam" id="PF01541"/>
    </source>
</evidence>
<dbReference type="EMBL" id="BMIG01000013">
    <property type="protein sequence ID" value="GGB08192.1"/>
    <property type="molecule type" value="Genomic_DNA"/>
</dbReference>
<dbReference type="InterPro" id="IPR027417">
    <property type="entry name" value="P-loop_NTPase"/>
</dbReference>
<dbReference type="PANTHER" id="PTHR23408">
    <property type="entry name" value="METHYLMALONYL-COA MUTASE"/>
    <property type="match status" value="1"/>
</dbReference>
<dbReference type="InterPro" id="IPR035901">
    <property type="entry name" value="GIY-YIG_endonuc_sf"/>
</dbReference>
<dbReference type="Gene3D" id="1.20.5.170">
    <property type="match status" value="1"/>
</dbReference>
<dbReference type="Gene3D" id="3.40.50.300">
    <property type="entry name" value="P-loop containing nucleotide triphosphate hydrolases"/>
    <property type="match status" value="1"/>
</dbReference>
<proteinExistence type="inferred from homology"/>
<organism evidence="4 5">
    <name type="scientific">Polaromonas eurypsychrophila</name>
    <dbReference type="NCBI Taxonomy" id="1614635"/>
    <lineage>
        <taxon>Bacteria</taxon>
        <taxon>Pseudomonadati</taxon>
        <taxon>Pseudomonadota</taxon>
        <taxon>Betaproteobacteria</taxon>
        <taxon>Burkholderiales</taxon>
        <taxon>Comamonadaceae</taxon>
        <taxon>Polaromonas</taxon>
    </lineage>
</organism>
<dbReference type="GO" id="GO:0005737">
    <property type="term" value="C:cytoplasm"/>
    <property type="evidence" value="ECO:0007669"/>
    <property type="project" value="TreeGrafter"/>
</dbReference>
<feature type="domain" description="GIY-YIG" evidence="3">
    <location>
        <begin position="1"/>
        <end position="47"/>
    </location>
</feature>
<dbReference type="Proteomes" id="UP000620596">
    <property type="component" value="Unassembled WGS sequence"/>
</dbReference>
<gene>
    <name evidence="4" type="ORF">GCM10011496_31380</name>
</gene>
<dbReference type="Pfam" id="PF01541">
    <property type="entry name" value="GIY-YIG"/>
    <property type="match status" value="1"/>
</dbReference>
<dbReference type="AlphaFoldDB" id="A0A916WL43"/>